<accession>A0ABR0CWN6</accession>
<evidence type="ECO:0000259" key="1">
    <source>
        <dbReference type="Pfam" id="PF21235"/>
    </source>
</evidence>
<evidence type="ECO:0000313" key="3">
    <source>
        <dbReference type="Proteomes" id="UP001291926"/>
    </source>
</evidence>
<protein>
    <recommendedName>
        <fullName evidence="1">E3 ubiquitin-protein ligase ARIH1-like UBA-like domain-containing protein</fullName>
    </recommendedName>
</protein>
<dbReference type="Pfam" id="PF21235">
    <property type="entry name" value="UBA_ARI1"/>
    <property type="match status" value="1"/>
</dbReference>
<sequence length="101" mass="11925">MEEDYGYVSSDDESCNQVYDDEYDEEYGDESEVSRPNGEVSSFKVITKESLLAAQKDELQRFMDLLSLKEHHARTLLIHYRWDFNRVSTVFVEKGKERLYA</sequence>
<comment type="caution">
    <text evidence="2">The sequence shown here is derived from an EMBL/GenBank/DDBJ whole genome shotgun (WGS) entry which is preliminary data.</text>
</comment>
<dbReference type="Proteomes" id="UP001291926">
    <property type="component" value="Unassembled WGS sequence"/>
</dbReference>
<keyword evidence="3" id="KW-1185">Reference proteome</keyword>
<gene>
    <name evidence="2" type="ORF">RD792_012379</name>
</gene>
<dbReference type="EMBL" id="JAYDYQ010002685">
    <property type="protein sequence ID" value="KAK4481479.1"/>
    <property type="molecule type" value="Genomic_DNA"/>
</dbReference>
<dbReference type="InterPro" id="IPR048962">
    <property type="entry name" value="ARIH1-like_UBL"/>
</dbReference>
<evidence type="ECO:0000313" key="2">
    <source>
        <dbReference type="EMBL" id="KAK4481479.1"/>
    </source>
</evidence>
<organism evidence="2 3">
    <name type="scientific">Penstemon davidsonii</name>
    <dbReference type="NCBI Taxonomy" id="160366"/>
    <lineage>
        <taxon>Eukaryota</taxon>
        <taxon>Viridiplantae</taxon>
        <taxon>Streptophyta</taxon>
        <taxon>Embryophyta</taxon>
        <taxon>Tracheophyta</taxon>
        <taxon>Spermatophyta</taxon>
        <taxon>Magnoliopsida</taxon>
        <taxon>eudicotyledons</taxon>
        <taxon>Gunneridae</taxon>
        <taxon>Pentapetalae</taxon>
        <taxon>asterids</taxon>
        <taxon>lamiids</taxon>
        <taxon>Lamiales</taxon>
        <taxon>Plantaginaceae</taxon>
        <taxon>Cheloneae</taxon>
        <taxon>Penstemon</taxon>
    </lineage>
</organism>
<reference evidence="2 3" key="1">
    <citation type="journal article" date="2023" name="bioRxiv">
        <title>Genome report: Whole genome sequence and annotation of Penstemon davidsonii.</title>
        <authorList>
            <person name="Ostevik K.L."/>
            <person name="Alabady M."/>
            <person name="Zhang M."/>
            <person name="Rausher M.D."/>
        </authorList>
    </citation>
    <scope>NUCLEOTIDE SEQUENCE [LARGE SCALE GENOMIC DNA]</scope>
    <source>
        <strain evidence="2">DNT005</strain>
        <tissue evidence="2">Whole leaf</tissue>
    </source>
</reference>
<name>A0ABR0CWN6_9LAMI</name>
<proteinExistence type="predicted"/>
<feature type="domain" description="E3 ubiquitin-protein ligase ARIH1-like UBA-like" evidence="1">
    <location>
        <begin position="54"/>
        <end position="91"/>
    </location>
</feature>